<keyword evidence="1" id="KW-0812">Transmembrane</keyword>
<proteinExistence type="predicted"/>
<protein>
    <recommendedName>
        <fullName evidence="2">Reverse transcriptase domain-containing protein</fullName>
    </recommendedName>
</protein>
<feature type="transmembrane region" description="Helical" evidence="1">
    <location>
        <begin position="428"/>
        <end position="448"/>
    </location>
</feature>
<name>A0AAV2ECP5_9ROSI</name>
<keyword evidence="4" id="KW-1185">Reference proteome</keyword>
<reference evidence="3 4" key="1">
    <citation type="submission" date="2024-04" db="EMBL/GenBank/DDBJ databases">
        <authorList>
            <person name="Fracassetti M."/>
        </authorList>
    </citation>
    <scope>NUCLEOTIDE SEQUENCE [LARGE SCALE GENOMIC DNA]</scope>
</reference>
<accession>A0AAV2ECP5</accession>
<dbReference type="PANTHER" id="PTHR48462:SF1">
    <property type="entry name" value="PROTEIN, PUTATIVE-RELATED"/>
    <property type="match status" value="1"/>
</dbReference>
<organism evidence="3 4">
    <name type="scientific">Linum trigynum</name>
    <dbReference type="NCBI Taxonomy" id="586398"/>
    <lineage>
        <taxon>Eukaryota</taxon>
        <taxon>Viridiplantae</taxon>
        <taxon>Streptophyta</taxon>
        <taxon>Embryophyta</taxon>
        <taxon>Tracheophyta</taxon>
        <taxon>Spermatophyta</taxon>
        <taxon>Magnoliopsida</taxon>
        <taxon>eudicotyledons</taxon>
        <taxon>Gunneridae</taxon>
        <taxon>Pentapetalae</taxon>
        <taxon>rosids</taxon>
        <taxon>fabids</taxon>
        <taxon>Malpighiales</taxon>
        <taxon>Linaceae</taxon>
        <taxon>Linum</taxon>
    </lineage>
</organism>
<evidence type="ECO:0000313" key="3">
    <source>
        <dbReference type="EMBL" id="CAL1383473.1"/>
    </source>
</evidence>
<dbReference type="Pfam" id="PF00078">
    <property type="entry name" value="RVT_1"/>
    <property type="match status" value="1"/>
</dbReference>
<keyword evidence="1" id="KW-0472">Membrane</keyword>
<feature type="domain" description="Reverse transcriptase" evidence="2">
    <location>
        <begin position="31"/>
        <end position="113"/>
    </location>
</feature>
<dbReference type="InterPro" id="IPR000477">
    <property type="entry name" value="RT_dom"/>
</dbReference>
<evidence type="ECO:0000313" key="4">
    <source>
        <dbReference type="Proteomes" id="UP001497516"/>
    </source>
</evidence>
<dbReference type="PANTHER" id="PTHR48462">
    <property type="entry name" value="PROTEIN, PUTATIVE-RELATED"/>
    <property type="match status" value="1"/>
</dbReference>
<gene>
    <name evidence="3" type="ORF">LTRI10_LOCUS24744</name>
</gene>
<dbReference type="AlphaFoldDB" id="A0AAV2ECP5"/>
<feature type="transmembrane region" description="Helical" evidence="1">
    <location>
        <begin position="396"/>
        <end position="416"/>
    </location>
</feature>
<keyword evidence="1" id="KW-1133">Transmembrane helix</keyword>
<evidence type="ECO:0000259" key="2">
    <source>
        <dbReference type="Pfam" id="PF00078"/>
    </source>
</evidence>
<evidence type="ECO:0000256" key="1">
    <source>
        <dbReference type="SAM" id="Phobius"/>
    </source>
</evidence>
<dbReference type="EMBL" id="OZ034817">
    <property type="protein sequence ID" value="CAL1383473.1"/>
    <property type="molecule type" value="Genomic_DNA"/>
</dbReference>
<sequence length="471" mass="52001">MLQEVRRHCPVLSRWVEFCYSSPARLYYGMHSLWSFQGVQQGDPLGPLIFALVLHPLVCKIRDSFDLSVQAWYLDDGTVVGDTLVVGKVLDMIMAKGPRAGLHLNVGKTEVFWPTEDPRSRLPGVSPASIARPPHGVTVLGGPVSSCPDFSSELVAKRVTKTIELMDLVARIDDPRRELLLLRACTAISKLYFALRTCSPRIFGPTQLSFNTTLRSSLERIVTASGPGFGDWQWRLATFSFHLGRLGVYAVGDVLHYAFLASRLQYAEWQAKLLSPSGILSPGPTFDDALRTFNDFTGSDLLHDPSGVDAPKLMKKLADIYFAKVVTTSDSVFSLTKRQVALWKSQQSAHSSDWLRVVPIAGLGQTMNGMTYHNVLSYRLGIPLFSVSKPCPACSWGFLVMSLGIMLCHVLVLWALSIGKTSFVTPYWTSVTGLGFLQVGRLISVWLMDMADPFVLRICCFIPGTGGEMCV</sequence>
<dbReference type="Proteomes" id="UP001497516">
    <property type="component" value="Chromosome 4"/>
</dbReference>